<dbReference type="EMBL" id="CAUEEQ010064210">
    <property type="protein sequence ID" value="CAJ0964936.1"/>
    <property type="molecule type" value="Genomic_DNA"/>
</dbReference>
<dbReference type="Gene3D" id="3.30.230.90">
    <property type="match status" value="1"/>
</dbReference>
<dbReference type="PANTHER" id="PTHR31051:SF1">
    <property type="entry name" value="PROTEASOME ASSEMBLY CHAPERONE 3"/>
    <property type="match status" value="1"/>
</dbReference>
<reference evidence="1" key="1">
    <citation type="submission" date="2023-07" db="EMBL/GenBank/DDBJ databases">
        <authorList>
            <person name="Stuckert A."/>
        </authorList>
    </citation>
    <scope>NUCLEOTIDE SEQUENCE</scope>
</reference>
<organism evidence="1 2">
    <name type="scientific">Ranitomeya imitator</name>
    <name type="common">mimic poison frog</name>
    <dbReference type="NCBI Taxonomy" id="111125"/>
    <lineage>
        <taxon>Eukaryota</taxon>
        <taxon>Metazoa</taxon>
        <taxon>Chordata</taxon>
        <taxon>Craniata</taxon>
        <taxon>Vertebrata</taxon>
        <taxon>Euteleostomi</taxon>
        <taxon>Amphibia</taxon>
        <taxon>Batrachia</taxon>
        <taxon>Anura</taxon>
        <taxon>Neobatrachia</taxon>
        <taxon>Hyloidea</taxon>
        <taxon>Dendrobatidae</taxon>
        <taxon>Dendrobatinae</taxon>
        <taxon>Ranitomeya</taxon>
    </lineage>
</organism>
<name>A0ABN9MHB5_9NEOB</name>
<evidence type="ECO:0000313" key="1">
    <source>
        <dbReference type="EMBL" id="CAJ0964936.1"/>
    </source>
</evidence>
<keyword evidence="2" id="KW-1185">Reference proteome</keyword>
<proteinExistence type="predicted"/>
<dbReference type="Proteomes" id="UP001176940">
    <property type="component" value="Unassembled WGS sequence"/>
</dbReference>
<evidence type="ECO:0000313" key="2">
    <source>
        <dbReference type="Proteomes" id="UP001176940"/>
    </source>
</evidence>
<dbReference type="PANTHER" id="PTHR31051">
    <property type="entry name" value="PROTEASOME ASSEMBLY CHAPERONE 3"/>
    <property type="match status" value="1"/>
</dbReference>
<accession>A0ABN9MHB5</accession>
<dbReference type="Pfam" id="PF10178">
    <property type="entry name" value="PAC3"/>
    <property type="match status" value="1"/>
</dbReference>
<sequence length="290" mass="31605">MRAKMIAEVTAEQKSRSLQNVAAFYLGRCPYVWSETDKGIPNRLIVAKLNREDAAVPVKMGKTGYNSKNTGKSKGKAKDVDCAELCVDAVTYVEVLRLETSKVLRFKLELEFVSLCEEVSLHLREASENQASTVTLSDAAAIPTTIRIAAASLFGRWRAVTQTALQRPTIPRSPVTRVNFGMNTPAADVKPVVVSKQAEEVINGVVTQVVCTAFTDHILVVVTQYGKMGTLVSVTPNMVSGDLGKPTLTTKVLLGCDEPVIHVCAKNLVSFVSQAKNNLTYIYNYTSRCS</sequence>
<dbReference type="InterPro" id="IPR018788">
    <property type="entry name" value="Proteasome_assmbl_chp_3"/>
</dbReference>
<protein>
    <recommendedName>
        <fullName evidence="3">Proteasome assembly chaperone 3</fullName>
    </recommendedName>
</protein>
<dbReference type="InterPro" id="IPR053720">
    <property type="entry name" value="Psm_Assembly_Chaperone"/>
</dbReference>
<gene>
    <name evidence="1" type="ORF">RIMI_LOCUS19780474</name>
</gene>
<evidence type="ECO:0008006" key="3">
    <source>
        <dbReference type="Google" id="ProtNLM"/>
    </source>
</evidence>
<comment type="caution">
    <text evidence="1">The sequence shown here is derived from an EMBL/GenBank/DDBJ whole genome shotgun (WGS) entry which is preliminary data.</text>
</comment>